<feature type="domain" description="Glycosyltransferase 2-like" evidence="9">
    <location>
        <begin position="9"/>
        <end position="169"/>
    </location>
</feature>
<dbReference type="PANTHER" id="PTHR48090">
    <property type="entry name" value="UNDECAPRENYL-PHOSPHATE 4-DEOXY-4-FORMAMIDO-L-ARABINOSE TRANSFERASE-RELATED"/>
    <property type="match status" value="1"/>
</dbReference>
<evidence type="ECO:0000256" key="5">
    <source>
        <dbReference type="ARBA" id="ARBA00022985"/>
    </source>
</evidence>
<accession>A0A5R8KDY0</accession>
<keyword evidence="4 8" id="KW-0812">Transmembrane</keyword>
<dbReference type="InterPro" id="IPR050256">
    <property type="entry name" value="Glycosyltransferase_2"/>
</dbReference>
<dbReference type="InterPro" id="IPR001173">
    <property type="entry name" value="Glyco_trans_2-like"/>
</dbReference>
<comment type="caution">
    <text evidence="10">The sequence shown here is derived from an EMBL/GenBank/DDBJ whole genome shotgun (WGS) entry which is preliminary data.</text>
</comment>
<dbReference type="PANTHER" id="PTHR48090:SF3">
    <property type="entry name" value="UNDECAPRENYL-PHOSPHATE 4-DEOXY-4-FORMAMIDO-L-ARABINOSE TRANSFERASE"/>
    <property type="match status" value="1"/>
</dbReference>
<dbReference type="GO" id="GO:0009103">
    <property type="term" value="P:lipopolysaccharide biosynthetic process"/>
    <property type="evidence" value="ECO:0007669"/>
    <property type="project" value="UniProtKB-KW"/>
</dbReference>
<dbReference type="Pfam" id="PF00535">
    <property type="entry name" value="Glycos_transf_2"/>
    <property type="match status" value="1"/>
</dbReference>
<organism evidence="10 11">
    <name type="scientific">Phragmitibacter flavus</name>
    <dbReference type="NCBI Taxonomy" id="2576071"/>
    <lineage>
        <taxon>Bacteria</taxon>
        <taxon>Pseudomonadati</taxon>
        <taxon>Verrucomicrobiota</taxon>
        <taxon>Verrucomicrobiia</taxon>
        <taxon>Verrucomicrobiales</taxon>
        <taxon>Verrucomicrobiaceae</taxon>
        <taxon>Phragmitibacter</taxon>
    </lineage>
</organism>
<evidence type="ECO:0000256" key="4">
    <source>
        <dbReference type="ARBA" id="ARBA00022692"/>
    </source>
</evidence>
<protein>
    <submittedName>
        <fullName evidence="10">Glycosyltransferase family 2 protein</fullName>
    </submittedName>
</protein>
<sequence length="324" mass="36335">MSELRPLVSFVVPLYNTGKALEPLLEAFRDLPIEGGYELVLVNDGSPDGSGARVPALARELPVPVIFVDMARNFGEHAAVLEGFRHARGEYVINLDDDLQNPISEALKLLAHLRATDSDVVYAKYEEKKHSRWRNWGSWFTNKMATWLLDKPPHLYLCSFRAMHRDLVQRVIAYTGPFPYIDGLILGATNRIEELTVAHDERADGSSGYTLRKLVRLWMNMFFNFSIMPLRMASVMGAVLVVFGMVMLLVVFLEHFFSRPQTQGWSSLMAAISIFSGGQLMMLGVIGEYVGRAFMTVSGKPQSIVRRARHFHGKENVNGAAAES</sequence>
<gene>
    <name evidence="10" type="ORF">FEM03_12320</name>
</gene>
<dbReference type="Gene3D" id="3.90.550.10">
    <property type="entry name" value="Spore Coat Polysaccharide Biosynthesis Protein SpsA, Chain A"/>
    <property type="match status" value="1"/>
</dbReference>
<keyword evidence="1" id="KW-1003">Cell membrane</keyword>
<keyword evidence="3 10" id="KW-0808">Transferase</keyword>
<evidence type="ECO:0000256" key="1">
    <source>
        <dbReference type="ARBA" id="ARBA00022475"/>
    </source>
</evidence>
<dbReference type="RefSeq" id="WP_138086559.1">
    <property type="nucleotide sequence ID" value="NZ_VAUV01000008.1"/>
</dbReference>
<name>A0A5R8KDY0_9BACT</name>
<evidence type="ECO:0000313" key="11">
    <source>
        <dbReference type="Proteomes" id="UP000306196"/>
    </source>
</evidence>
<keyword evidence="11" id="KW-1185">Reference proteome</keyword>
<feature type="transmembrane region" description="Helical" evidence="8">
    <location>
        <begin position="265"/>
        <end position="286"/>
    </location>
</feature>
<proteinExistence type="predicted"/>
<keyword evidence="5" id="KW-0448">Lipopolysaccharide biosynthesis</keyword>
<evidence type="ECO:0000256" key="6">
    <source>
        <dbReference type="ARBA" id="ARBA00022989"/>
    </source>
</evidence>
<evidence type="ECO:0000256" key="8">
    <source>
        <dbReference type="SAM" id="Phobius"/>
    </source>
</evidence>
<dbReference type="SUPFAM" id="SSF53448">
    <property type="entry name" value="Nucleotide-diphospho-sugar transferases"/>
    <property type="match status" value="1"/>
</dbReference>
<keyword evidence="7 8" id="KW-0472">Membrane</keyword>
<keyword evidence="6 8" id="KW-1133">Transmembrane helix</keyword>
<dbReference type="OrthoDB" id="9807778at2"/>
<evidence type="ECO:0000256" key="2">
    <source>
        <dbReference type="ARBA" id="ARBA00022676"/>
    </source>
</evidence>
<feature type="transmembrane region" description="Helical" evidence="8">
    <location>
        <begin position="222"/>
        <end position="253"/>
    </location>
</feature>
<dbReference type="InterPro" id="IPR029044">
    <property type="entry name" value="Nucleotide-diphossugar_trans"/>
</dbReference>
<keyword evidence="2" id="KW-0328">Glycosyltransferase</keyword>
<reference evidence="10 11" key="1">
    <citation type="submission" date="2019-05" db="EMBL/GenBank/DDBJ databases">
        <title>Verrucobacter flavum gen. nov., sp. nov. a new member of the family Verrucomicrobiaceae.</title>
        <authorList>
            <person name="Szuroczki S."/>
            <person name="Abbaszade G."/>
            <person name="Szabo A."/>
            <person name="Felfoldi T."/>
            <person name="Schumann P."/>
            <person name="Boka K."/>
            <person name="Keki Z."/>
            <person name="Toumi M."/>
            <person name="Toth E."/>
        </authorList>
    </citation>
    <scope>NUCLEOTIDE SEQUENCE [LARGE SCALE GENOMIC DNA]</scope>
    <source>
        <strain evidence="10 11">MG-N-17</strain>
    </source>
</reference>
<dbReference type="Proteomes" id="UP000306196">
    <property type="component" value="Unassembled WGS sequence"/>
</dbReference>
<dbReference type="GO" id="GO:0005886">
    <property type="term" value="C:plasma membrane"/>
    <property type="evidence" value="ECO:0007669"/>
    <property type="project" value="TreeGrafter"/>
</dbReference>
<dbReference type="AlphaFoldDB" id="A0A5R8KDY0"/>
<evidence type="ECO:0000256" key="7">
    <source>
        <dbReference type="ARBA" id="ARBA00023136"/>
    </source>
</evidence>
<dbReference type="GO" id="GO:0099621">
    <property type="term" value="F:undecaprenyl-phosphate 4-deoxy-4-formamido-L-arabinose transferase activity"/>
    <property type="evidence" value="ECO:0007669"/>
    <property type="project" value="TreeGrafter"/>
</dbReference>
<evidence type="ECO:0000256" key="3">
    <source>
        <dbReference type="ARBA" id="ARBA00022679"/>
    </source>
</evidence>
<evidence type="ECO:0000259" key="9">
    <source>
        <dbReference type="Pfam" id="PF00535"/>
    </source>
</evidence>
<dbReference type="CDD" id="cd04187">
    <property type="entry name" value="DPM1_like_bac"/>
    <property type="match status" value="1"/>
</dbReference>
<dbReference type="EMBL" id="VAUV01000008">
    <property type="protein sequence ID" value="TLD70503.1"/>
    <property type="molecule type" value="Genomic_DNA"/>
</dbReference>
<evidence type="ECO:0000313" key="10">
    <source>
        <dbReference type="EMBL" id="TLD70503.1"/>
    </source>
</evidence>